<gene>
    <name evidence="2" type="ORF">A2751_00380</name>
</gene>
<evidence type="ECO:0000313" key="3">
    <source>
        <dbReference type="Proteomes" id="UP000176864"/>
    </source>
</evidence>
<dbReference type="AlphaFoldDB" id="A0A1F5NPD2"/>
<protein>
    <recommendedName>
        <fullName evidence="1">GIY-YIG domain-containing protein</fullName>
    </recommendedName>
</protein>
<name>A0A1F5NPD2_9BACT</name>
<sequence length="97" mass="11345">MFYVYILYSPREKLFYNGYTENLKSRLELHNQGLVTATKPYRPWRLVCYTAFEDMKLAKDFEKFLKTGSGKAFAYKRLVDSVALKKDRIHGSGVPKP</sequence>
<evidence type="ECO:0000259" key="1">
    <source>
        <dbReference type="PROSITE" id="PS50164"/>
    </source>
</evidence>
<dbReference type="InterPro" id="IPR035901">
    <property type="entry name" value="GIY-YIG_endonuc_sf"/>
</dbReference>
<dbReference type="InterPro" id="IPR000305">
    <property type="entry name" value="GIY-YIG_endonuc"/>
</dbReference>
<dbReference type="PROSITE" id="PS50164">
    <property type="entry name" value="GIY_YIG"/>
    <property type="match status" value="1"/>
</dbReference>
<proteinExistence type="predicted"/>
<evidence type="ECO:0000313" key="2">
    <source>
        <dbReference type="EMBL" id="OGE79537.1"/>
    </source>
</evidence>
<dbReference type="Gene3D" id="3.40.1440.10">
    <property type="entry name" value="GIY-YIG endonuclease"/>
    <property type="match status" value="1"/>
</dbReference>
<dbReference type="Proteomes" id="UP000176864">
    <property type="component" value="Unassembled WGS sequence"/>
</dbReference>
<organism evidence="2 3">
    <name type="scientific">Candidatus Doudnabacteria bacterium RIFCSPHIGHO2_01_FULL_46_14</name>
    <dbReference type="NCBI Taxonomy" id="1817824"/>
    <lineage>
        <taxon>Bacteria</taxon>
        <taxon>Candidatus Doudnaibacteriota</taxon>
    </lineage>
</organism>
<dbReference type="CDD" id="cd10449">
    <property type="entry name" value="GIY-YIG_SLX1_like"/>
    <property type="match status" value="1"/>
</dbReference>
<dbReference type="SUPFAM" id="SSF82771">
    <property type="entry name" value="GIY-YIG endonuclease"/>
    <property type="match status" value="1"/>
</dbReference>
<feature type="domain" description="GIY-YIG" evidence="1">
    <location>
        <begin position="1"/>
        <end position="75"/>
    </location>
</feature>
<comment type="caution">
    <text evidence="2">The sequence shown here is derived from an EMBL/GenBank/DDBJ whole genome shotgun (WGS) entry which is preliminary data.</text>
</comment>
<dbReference type="EMBL" id="MFEK01000001">
    <property type="protein sequence ID" value="OGE79537.1"/>
    <property type="molecule type" value="Genomic_DNA"/>
</dbReference>
<reference evidence="2 3" key="1">
    <citation type="journal article" date="2016" name="Nat. Commun.">
        <title>Thousands of microbial genomes shed light on interconnected biogeochemical processes in an aquifer system.</title>
        <authorList>
            <person name="Anantharaman K."/>
            <person name="Brown C.T."/>
            <person name="Hug L.A."/>
            <person name="Sharon I."/>
            <person name="Castelle C.J."/>
            <person name="Probst A.J."/>
            <person name="Thomas B.C."/>
            <person name="Singh A."/>
            <person name="Wilkins M.J."/>
            <person name="Karaoz U."/>
            <person name="Brodie E.L."/>
            <person name="Williams K.H."/>
            <person name="Hubbard S.S."/>
            <person name="Banfield J.F."/>
        </authorList>
    </citation>
    <scope>NUCLEOTIDE SEQUENCE [LARGE SCALE GENOMIC DNA]</scope>
</reference>
<dbReference type="Pfam" id="PF01541">
    <property type="entry name" value="GIY-YIG"/>
    <property type="match status" value="1"/>
</dbReference>
<dbReference type="STRING" id="1817824.A2751_00380"/>
<accession>A0A1F5NPD2</accession>